<evidence type="ECO:0000313" key="3">
    <source>
        <dbReference type="Proteomes" id="UP000176101"/>
    </source>
</evidence>
<sequence length="76" mass="8099">MRLAVPGARDVGRILARVGRTSERDVEKGDVPQRQGRVRAADTARGIADGGQRLGDGPAARPWSCRPAWKLVGSHG</sequence>
<reference evidence="2 3" key="1">
    <citation type="journal article" date="2016" name="Front. Microbiol.">
        <title>Comparative Genomics Analysis of Streptomyces Species Reveals Their Adaptation to the Marine Environment and Their Diversity at the Genomic Level.</title>
        <authorList>
            <person name="Tian X."/>
            <person name="Zhang Z."/>
            <person name="Yang T."/>
            <person name="Chen M."/>
            <person name="Li J."/>
            <person name="Chen F."/>
            <person name="Yang J."/>
            <person name="Li W."/>
            <person name="Zhang B."/>
            <person name="Zhang Z."/>
            <person name="Wu J."/>
            <person name="Zhang C."/>
            <person name="Long L."/>
            <person name="Xiao J."/>
        </authorList>
    </citation>
    <scope>NUCLEOTIDE SEQUENCE [LARGE SCALE GENOMIC DNA]</scope>
    <source>
        <strain evidence="2 3">SCSIO 02100</strain>
    </source>
</reference>
<evidence type="ECO:0000256" key="1">
    <source>
        <dbReference type="SAM" id="MobiDB-lite"/>
    </source>
</evidence>
<name>A0A1E7KL16_9ACTN</name>
<proteinExistence type="predicted"/>
<dbReference type="AlphaFoldDB" id="A0A1E7KL16"/>
<protein>
    <submittedName>
        <fullName evidence="2">Uncharacterized protein</fullName>
    </submittedName>
</protein>
<gene>
    <name evidence="2" type="ORF">AN216_06285</name>
</gene>
<keyword evidence="3" id="KW-1185">Reference proteome</keyword>
<dbReference type="EMBL" id="LJGU01000113">
    <property type="protein sequence ID" value="OEV04521.1"/>
    <property type="molecule type" value="Genomic_DNA"/>
</dbReference>
<comment type="caution">
    <text evidence="2">The sequence shown here is derived from an EMBL/GenBank/DDBJ whole genome shotgun (WGS) entry which is preliminary data.</text>
</comment>
<dbReference type="Proteomes" id="UP000176101">
    <property type="component" value="Unassembled WGS sequence"/>
</dbReference>
<organism evidence="2 3">
    <name type="scientific">Streptomyces oceani</name>
    <dbReference type="NCBI Taxonomy" id="1075402"/>
    <lineage>
        <taxon>Bacteria</taxon>
        <taxon>Bacillati</taxon>
        <taxon>Actinomycetota</taxon>
        <taxon>Actinomycetes</taxon>
        <taxon>Kitasatosporales</taxon>
        <taxon>Streptomycetaceae</taxon>
        <taxon>Streptomyces</taxon>
    </lineage>
</organism>
<dbReference type="STRING" id="1075402.AN216_06285"/>
<feature type="compositionally biased region" description="Basic and acidic residues" evidence="1">
    <location>
        <begin position="22"/>
        <end position="31"/>
    </location>
</feature>
<evidence type="ECO:0000313" key="2">
    <source>
        <dbReference type="EMBL" id="OEV04521.1"/>
    </source>
</evidence>
<accession>A0A1E7KL16</accession>
<feature type="region of interest" description="Disordered" evidence="1">
    <location>
        <begin position="22"/>
        <end position="64"/>
    </location>
</feature>